<accession>A0A4X1U313</accession>
<evidence type="ECO:0000256" key="11">
    <source>
        <dbReference type="ARBA" id="ARBA00023264"/>
    </source>
</evidence>
<comment type="subcellular location">
    <subcellularLocation>
        <location evidence="1">Membrane</location>
    </subcellularLocation>
</comment>
<evidence type="ECO:0000256" key="1">
    <source>
        <dbReference type="ARBA" id="ARBA00004370"/>
    </source>
</evidence>
<dbReference type="Ensembl" id="ENSSSCT00040068139.1">
    <property type="protein sequence ID" value="ENSSSCP00040028975.1"/>
    <property type="gene ID" value="ENSSSCG00040050420.1"/>
</dbReference>
<evidence type="ECO:0000256" key="2">
    <source>
        <dbReference type="ARBA" id="ARBA00005189"/>
    </source>
</evidence>
<keyword evidence="4" id="KW-0444">Lipid biosynthesis</keyword>
<dbReference type="Proteomes" id="UP000314985">
    <property type="component" value="Chromosome 17"/>
</dbReference>
<keyword evidence="7 15" id="KW-1133">Transmembrane helix</keyword>
<feature type="region of interest" description="Disordered" evidence="14">
    <location>
        <begin position="374"/>
        <end position="406"/>
    </location>
</feature>
<name>A0A4X1U313_PIG</name>
<evidence type="ECO:0000256" key="8">
    <source>
        <dbReference type="ARBA" id="ARBA00023098"/>
    </source>
</evidence>
<dbReference type="PANTHER" id="PTHR23063:SF37">
    <property type="entry name" value="GLYCEROL-3-PHOSPHATE ACYLTRANSFERASE 4"/>
    <property type="match status" value="1"/>
</dbReference>
<keyword evidence="6 15" id="KW-0812">Transmembrane</keyword>
<dbReference type="GO" id="GO:0008374">
    <property type="term" value="F:O-acyltransferase activity"/>
    <property type="evidence" value="ECO:0007669"/>
    <property type="project" value="InterPro"/>
</dbReference>
<keyword evidence="5" id="KW-0808">Transferase</keyword>
<dbReference type="Proteomes" id="UP000694726">
    <property type="component" value="Unplaced"/>
</dbReference>
<reference evidence="17" key="2">
    <citation type="submission" date="2025-05" db="UniProtKB">
        <authorList>
            <consortium name="Ensembl"/>
        </authorList>
    </citation>
    <scope>IDENTIFICATION</scope>
</reference>
<sequence>MFLLLPFDSLIVNLLGISLTVLFTLLLIFIIVPAIFGVSFGIRKLYMKTLLKIFAWATLRMERGAKEKNHQLYKPYTNGIIAKDPTSLEEEIKEVRRSGSSKALDSTPEFELSDIFYFCRKGMETIMDDEVTKRFSAEELESWNLLSRTNYNFQYISLRLTVLWGLGVLIRYCFLLPLRIALAFTGISLLVVGTTVVGYLPNGRFKEFLSKHVHLMCYRICVRALTAIITYHDRKNRPRNGGICVANHTSPIDVIILASDGYYAMVGQVHGGLMGVIQRAMVKACPHVWFERSEVKDRHLVAKRLTEHVQDKSKLPILIFPEGTCINNTSVMMFKKGSFEIGATVYPVAIKVGAFLGSRGHCCCEGASARDGREVLGPGPPSGPLGGASGAGTAASSLASPPASAWPVSPTHSSSFINPARGAGLPQEEGALQGGRAGLCVWWR</sequence>
<evidence type="ECO:0000256" key="6">
    <source>
        <dbReference type="ARBA" id="ARBA00022692"/>
    </source>
</evidence>
<keyword evidence="10" id="KW-0594">Phospholipid biosynthesis</keyword>
<comment type="similarity">
    <text evidence="3">Belongs to the 1-acyl-sn-glycerol-3-phosphate acyltransferase family.</text>
</comment>
<protein>
    <submittedName>
        <fullName evidence="17">Glycerol-3-phosphate acyltransferase 4</fullName>
    </submittedName>
</protein>
<feature type="transmembrane region" description="Helical" evidence="15">
    <location>
        <begin position="180"/>
        <end position="201"/>
    </location>
</feature>
<keyword evidence="9 15" id="KW-0472">Membrane</keyword>
<keyword evidence="8" id="KW-0443">Lipid metabolism</keyword>
<evidence type="ECO:0000256" key="12">
    <source>
        <dbReference type="ARBA" id="ARBA00023315"/>
    </source>
</evidence>
<dbReference type="PANTHER" id="PTHR23063">
    <property type="entry name" value="PHOSPHOLIPID ACYLTRANSFERASE"/>
    <property type="match status" value="1"/>
</dbReference>
<dbReference type="SUPFAM" id="SSF69593">
    <property type="entry name" value="Glycerol-3-phosphate (1)-acyltransferase"/>
    <property type="match status" value="1"/>
</dbReference>
<dbReference type="Proteomes" id="UP000694728">
    <property type="component" value="Unplaced"/>
</dbReference>
<dbReference type="SMART" id="SM00563">
    <property type="entry name" value="PlsC"/>
    <property type="match status" value="1"/>
</dbReference>
<dbReference type="AlphaFoldDB" id="A0A4X1U313"/>
<dbReference type="Proteomes" id="UP000694722">
    <property type="component" value="Unplaced"/>
</dbReference>
<dbReference type="Proteomes" id="UP000694725">
    <property type="component" value="Unplaced"/>
</dbReference>
<evidence type="ECO:0000256" key="15">
    <source>
        <dbReference type="SAM" id="Phobius"/>
    </source>
</evidence>
<dbReference type="GO" id="GO:0016020">
    <property type="term" value="C:membrane"/>
    <property type="evidence" value="ECO:0007669"/>
    <property type="project" value="UniProtKB-SubCell"/>
</dbReference>
<dbReference type="Ensembl" id="ENSSSCT00045052216.1">
    <property type="protein sequence ID" value="ENSSSCP00045036326.1"/>
    <property type="gene ID" value="ENSSSCG00045030447.1"/>
</dbReference>
<dbReference type="CDD" id="cd07991">
    <property type="entry name" value="LPLAT_LPCAT1-like"/>
    <property type="match status" value="1"/>
</dbReference>
<feature type="transmembrane region" description="Helical" evidence="15">
    <location>
        <begin position="12"/>
        <end position="42"/>
    </location>
</feature>
<keyword evidence="11" id="KW-1208">Phospholipid metabolism</keyword>
<dbReference type="InterPro" id="IPR002123">
    <property type="entry name" value="Plipid/glycerol_acylTrfase"/>
</dbReference>
<dbReference type="Ensembl" id="ENSSSCT00065085663.1">
    <property type="protein sequence ID" value="ENSSSCP00065037447.1"/>
    <property type="gene ID" value="ENSSSCG00065062420.1"/>
</dbReference>
<feature type="transmembrane region" description="Helical" evidence="15">
    <location>
        <begin position="156"/>
        <end position="174"/>
    </location>
</feature>
<evidence type="ECO:0000313" key="17">
    <source>
        <dbReference type="Ensembl" id="ENSSSCP00070024090.1"/>
    </source>
</evidence>
<evidence type="ECO:0000256" key="4">
    <source>
        <dbReference type="ARBA" id="ARBA00022516"/>
    </source>
</evidence>
<dbReference type="Proteomes" id="UP000694724">
    <property type="component" value="Unplaced"/>
</dbReference>
<dbReference type="Proteomes" id="UP000694720">
    <property type="component" value="Unplaced"/>
</dbReference>
<organism evidence="17 18">
    <name type="scientific">Sus scrofa</name>
    <name type="common">Pig</name>
    <dbReference type="NCBI Taxonomy" id="9823"/>
    <lineage>
        <taxon>Eukaryota</taxon>
        <taxon>Metazoa</taxon>
        <taxon>Chordata</taxon>
        <taxon>Craniata</taxon>
        <taxon>Vertebrata</taxon>
        <taxon>Euteleostomi</taxon>
        <taxon>Mammalia</taxon>
        <taxon>Eutheria</taxon>
        <taxon>Laurasiatheria</taxon>
        <taxon>Artiodactyla</taxon>
        <taxon>Suina</taxon>
        <taxon>Suidae</taxon>
        <taxon>Sus</taxon>
    </lineage>
</organism>
<evidence type="ECO:0000256" key="5">
    <source>
        <dbReference type="ARBA" id="ARBA00022679"/>
    </source>
</evidence>
<dbReference type="Ensembl" id="ENSSSCT00015103433.1">
    <property type="protein sequence ID" value="ENSSSCP00015043112.1"/>
    <property type="gene ID" value="ENSSSCG00015076569.1"/>
</dbReference>
<evidence type="ECO:0000256" key="13">
    <source>
        <dbReference type="ARBA" id="ARBA00025707"/>
    </source>
</evidence>
<evidence type="ECO:0000256" key="3">
    <source>
        <dbReference type="ARBA" id="ARBA00008655"/>
    </source>
</evidence>
<evidence type="ECO:0000259" key="16">
    <source>
        <dbReference type="SMART" id="SM00563"/>
    </source>
</evidence>
<evidence type="ECO:0000256" key="14">
    <source>
        <dbReference type="SAM" id="MobiDB-lite"/>
    </source>
</evidence>
<proteinExistence type="inferred from homology"/>
<feature type="domain" description="Phospholipid/glycerol acyltransferase" evidence="16">
    <location>
        <begin position="242"/>
        <end position="353"/>
    </location>
</feature>
<dbReference type="Ensembl" id="ENSSSCT00035098646.1">
    <property type="protein sequence ID" value="ENSSSCP00035041693.1"/>
    <property type="gene ID" value="ENSSSCG00035072822.1"/>
</dbReference>
<feature type="compositionally biased region" description="Low complexity" evidence="14">
    <location>
        <begin position="391"/>
        <end position="406"/>
    </location>
</feature>
<gene>
    <name evidence="17" type="primary">GPAT4</name>
</gene>
<dbReference type="GO" id="GO:0008654">
    <property type="term" value="P:phospholipid biosynthetic process"/>
    <property type="evidence" value="ECO:0007669"/>
    <property type="project" value="UniProtKB-KW"/>
</dbReference>
<comment type="pathway">
    <text evidence="13">Phospholipid metabolism.</text>
</comment>
<dbReference type="Ensembl" id="ENSSSCT00055017272.1">
    <property type="protein sequence ID" value="ENSSSCP00055013650.1"/>
    <property type="gene ID" value="ENSSSCG00055008838.1"/>
</dbReference>
<evidence type="ECO:0000256" key="7">
    <source>
        <dbReference type="ARBA" id="ARBA00022989"/>
    </source>
</evidence>
<evidence type="ECO:0000256" key="9">
    <source>
        <dbReference type="ARBA" id="ARBA00023136"/>
    </source>
</evidence>
<evidence type="ECO:0000313" key="18">
    <source>
        <dbReference type="Proteomes" id="UP000314985"/>
    </source>
</evidence>
<comment type="pathway">
    <text evidence="2">Lipid metabolism.</text>
</comment>
<keyword evidence="12" id="KW-0012">Acyltransferase</keyword>
<dbReference type="Pfam" id="PF01553">
    <property type="entry name" value="Acyltransferase"/>
    <property type="match status" value="1"/>
</dbReference>
<reference evidence="17 18" key="1">
    <citation type="submission" date="2017-08" db="EMBL/GenBank/DDBJ databases">
        <title>USMARCv1.0.</title>
        <authorList>
            <person name="Hannum G.I."/>
            <person name="Koren S."/>
            <person name="Schroeder S.G."/>
            <person name="Chin S.C."/>
            <person name="Nonneman D.J."/>
            <person name="Becker S.A."/>
            <person name="Rosen B.D."/>
            <person name="Bickhart D.M."/>
            <person name="Putnam N.H."/>
            <person name="Green R.E."/>
            <person name="Tuggle C.K."/>
            <person name="Liu H."/>
            <person name="Rohrer G.A."/>
            <person name="Warr A."/>
            <person name="Hall R."/>
            <person name="Kim K."/>
            <person name="Hume D.A."/>
            <person name="Talbot R."/>
            <person name="Chow W."/>
            <person name="Howe K."/>
            <person name="Schwartz A.S."/>
            <person name="Watson M."/>
            <person name="Archibald A.L."/>
            <person name="Phillippy A.M."/>
            <person name="Smith T.P.L."/>
        </authorList>
    </citation>
    <scope>NUCLEOTIDE SEQUENCE [LARGE SCALE GENOMIC DNA]</scope>
</reference>
<evidence type="ECO:0000256" key="10">
    <source>
        <dbReference type="ARBA" id="ARBA00023209"/>
    </source>
</evidence>
<dbReference type="InterPro" id="IPR045252">
    <property type="entry name" value="LPCAT1-like"/>
</dbReference>
<dbReference type="Ensembl" id="ENSSSCT00070028903.1">
    <property type="protein sequence ID" value="ENSSSCP00070024090.1"/>
    <property type="gene ID" value="ENSSSCG00070014694.1"/>
</dbReference>